<dbReference type="RefSeq" id="WP_207124771.1">
    <property type="nucleotide sequence ID" value="NZ_BOPO01000036.1"/>
</dbReference>
<evidence type="ECO:0008006" key="6">
    <source>
        <dbReference type="Google" id="ProtNLM"/>
    </source>
</evidence>
<dbReference type="Pfam" id="PF12215">
    <property type="entry name" value="Glyco_hydr_116N"/>
    <property type="match status" value="1"/>
</dbReference>
<organism evidence="4 5">
    <name type="scientific">Actinocatenispora comari</name>
    <dbReference type="NCBI Taxonomy" id="2807577"/>
    <lineage>
        <taxon>Bacteria</taxon>
        <taxon>Bacillati</taxon>
        <taxon>Actinomycetota</taxon>
        <taxon>Actinomycetes</taxon>
        <taxon>Micromonosporales</taxon>
        <taxon>Micromonosporaceae</taxon>
        <taxon>Actinocatenispora</taxon>
    </lineage>
</organism>
<dbReference type="Proteomes" id="UP000614996">
    <property type="component" value="Unassembled WGS sequence"/>
</dbReference>
<comment type="caution">
    <text evidence="4">The sequence shown here is derived from an EMBL/GenBank/DDBJ whole genome shotgun (WGS) entry which is preliminary data.</text>
</comment>
<name>A0A8J4A8Z1_9ACTN</name>
<evidence type="ECO:0000313" key="4">
    <source>
        <dbReference type="EMBL" id="GIL27001.1"/>
    </source>
</evidence>
<protein>
    <recommendedName>
        <fullName evidence="6">Glycosyl-hydrolase family 116 catalytic region domain-containing protein</fullName>
    </recommendedName>
</protein>
<dbReference type="EMBL" id="BOPO01000036">
    <property type="protein sequence ID" value="GIL27001.1"/>
    <property type="molecule type" value="Genomic_DNA"/>
</dbReference>
<gene>
    <name evidence="4" type="ORF">NUM_22550</name>
</gene>
<feature type="domain" description="Glycosyl-hydrolase family 116 catalytic region" evidence="2">
    <location>
        <begin position="521"/>
        <end position="797"/>
    </location>
</feature>
<sequence>MSAAPADPGAGPASPADPSGGTAGHRHVPYDSARRPHVALPLGGIGTGNVAICADGSLRQWQLHNIGNHAGALPGSFFAIRATCWEPPIDTVRILQAPVRESTRTPLVTDDEVADWQTDLLARHPGVAAVEFGGTYPFARLDYRDPELPLSVSLEAFTPLVPGDVAASSIPAALFTFTLTNTSPYPVHGTLGAAVQNCVGWDGVSPIDGVDGAGYGGNTNRLFRTDGWTGVALENHTLAPDAPGAGQLVLAANDAAASALVQWRHPDEFLTFLRSRALADGTGRLAHTGAANPDPQRHAPAAAVGASAPGRTWNTGLGVGFLLEPGERRTIRIALTWRFPNRYVNFEQFGPPRPEWGLSRFWLGNHYATVYPDAVAALEHVRRDWDTLRTASLSWPATLARSSLSDDAVTQFAAQLATVRSPTCFRGADGRFYGFEGVLGASTTMWSGAHGGSCPLNCNHVWNYAQTLAAFFPELERDMRRTEFEVMQAPAGYLPHRLVAPTYLRQLWDEPIGGPDTPALDGMLGAVLKTYREYRAFPAGETAAGLDWLRGYWPNLTRLLDHVERTWHTDGSGMLTGIQPSTHDIDLCGLNTFMGTYWLAALRAAETMAGLVGDDGTARHYRELFETGSAAYDAALFNGEYYEQRLLPGDRPEFQWVTGCLSDQLIGQWWAHQLDLGHLLPAEHVRTALAAVVRHNLRRGFAGFEHPYRVFADGDDTGLLVCSWPRGGRPQVPTRYADEVWTGTEWQVAAHCLTEGLAEQGEAILAGLWARYDGRRRNPYNEVECGDHYVRSLAGWSALQAMSGLRHDSLAGAFAFRRPDPATPTLPFLTTDGYGLLSAGPDSVSIECTGGTLHLRELRLTGPPDGAGRAGSAEQAGADDPAGGTGPDRDRYGVALDGVAVEATRRNEPDGARYTFGVPVRLSAGSTLTLTGAGQARR</sequence>
<dbReference type="PANTHER" id="PTHR12654">
    <property type="entry name" value="BILE ACID BETA-GLUCOSIDASE-RELATED"/>
    <property type="match status" value="1"/>
</dbReference>
<evidence type="ECO:0000259" key="3">
    <source>
        <dbReference type="Pfam" id="PF12215"/>
    </source>
</evidence>
<feature type="region of interest" description="Disordered" evidence="1">
    <location>
        <begin position="860"/>
        <end position="893"/>
    </location>
</feature>
<dbReference type="AlphaFoldDB" id="A0A8J4A8Z1"/>
<feature type="region of interest" description="Disordered" evidence="1">
    <location>
        <begin position="1"/>
        <end position="29"/>
    </location>
</feature>
<dbReference type="InterPro" id="IPR024462">
    <property type="entry name" value="GH116_N"/>
</dbReference>
<dbReference type="InterPro" id="IPR052566">
    <property type="entry name" value="Non-lysos_glucosylceramidase"/>
</dbReference>
<feature type="compositionally biased region" description="Low complexity" evidence="1">
    <location>
        <begin position="1"/>
        <end position="20"/>
    </location>
</feature>
<evidence type="ECO:0000259" key="2">
    <source>
        <dbReference type="Pfam" id="PF04685"/>
    </source>
</evidence>
<reference evidence="5" key="1">
    <citation type="journal article" date="2021" name="Int. J. Syst. Evol. Microbiol.">
        <title>Actinocatenispora comari sp. nov., an endophytic actinomycete isolated from aerial parts of Comarum salesowianum.</title>
        <authorList>
            <person name="Oyunbileg N."/>
            <person name="Iizaka Y."/>
            <person name="Hamada M."/>
            <person name="Davaapurev B.O."/>
            <person name="Fukumoto A."/>
            <person name="Tsetseg B."/>
            <person name="Kato F."/>
            <person name="Tamura T."/>
            <person name="Batkhuu J."/>
            <person name="Anzai Y."/>
        </authorList>
    </citation>
    <scope>NUCLEOTIDE SEQUENCE [LARGE SCALE GENOMIC DNA]</scope>
    <source>
        <strain evidence="5">NUM-2625</strain>
    </source>
</reference>
<proteinExistence type="predicted"/>
<dbReference type="InterPro" id="IPR008928">
    <property type="entry name" value="6-hairpin_glycosidase_sf"/>
</dbReference>
<feature type="region of interest" description="Disordered" evidence="1">
    <location>
        <begin position="284"/>
        <end position="307"/>
    </location>
</feature>
<feature type="domain" description="Glycosyl-hydrolase family 116 N-terminal" evidence="3">
    <location>
        <begin position="39"/>
        <end position="382"/>
    </location>
</feature>
<evidence type="ECO:0000313" key="5">
    <source>
        <dbReference type="Proteomes" id="UP000614996"/>
    </source>
</evidence>
<keyword evidence="5" id="KW-1185">Reference proteome</keyword>
<dbReference type="InterPro" id="IPR012341">
    <property type="entry name" value="6hp_glycosidase-like_sf"/>
</dbReference>
<dbReference type="InterPro" id="IPR006775">
    <property type="entry name" value="GH116_catalytic"/>
</dbReference>
<dbReference type="GO" id="GO:0008422">
    <property type="term" value="F:beta-glucosidase activity"/>
    <property type="evidence" value="ECO:0007669"/>
    <property type="project" value="TreeGrafter"/>
</dbReference>
<evidence type="ECO:0000256" key="1">
    <source>
        <dbReference type="SAM" id="MobiDB-lite"/>
    </source>
</evidence>
<dbReference type="SUPFAM" id="SSF48208">
    <property type="entry name" value="Six-hairpin glycosidases"/>
    <property type="match status" value="1"/>
</dbReference>
<dbReference type="GO" id="GO:0005975">
    <property type="term" value="P:carbohydrate metabolic process"/>
    <property type="evidence" value="ECO:0007669"/>
    <property type="project" value="InterPro"/>
</dbReference>
<accession>A0A8J4A8Z1</accession>
<dbReference type="Gene3D" id="1.50.10.10">
    <property type="match status" value="1"/>
</dbReference>
<dbReference type="PANTHER" id="PTHR12654:SF4">
    <property type="entry name" value="PB1 DOMAIN-CONTAINING PROTEIN"/>
    <property type="match status" value="1"/>
</dbReference>
<dbReference type="Pfam" id="PF04685">
    <property type="entry name" value="DUF608"/>
    <property type="match status" value="1"/>
</dbReference>